<dbReference type="AlphaFoldDB" id="A0A811UB30"/>
<dbReference type="Gene3D" id="3.40.50.720">
    <property type="entry name" value="NAD(P)-binding Rossmann-like Domain"/>
    <property type="match status" value="1"/>
</dbReference>
<dbReference type="Proteomes" id="UP000606786">
    <property type="component" value="Unassembled WGS sequence"/>
</dbReference>
<keyword evidence="2" id="KW-1185">Reference proteome</keyword>
<organism evidence="1 2">
    <name type="scientific">Ceratitis capitata</name>
    <name type="common">Mediterranean fruit fly</name>
    <name type="synonym">Tephritis capitata</name>
    <dbReference type="NCBI Taxonomy" id="7213"/>
    <lineage>
        <taxon>Eukaryota</taxon>
        <taxon>Metazoa</taxon>
        <taxon>Ecdysozoa</taxon>
        <taxon>Arthropoda</taxon>
        <taxon>Hexapoda</taxon>
        <taxon>Insecta</taxon>
        <taxon>Pterygota</taxon>
        <taxon>Neoptera</taxon>
        <taxon>Endopterygota</taxon>
        <taxon>Diptera</taxon>
        <taxon>Brachycera</taxon>
        <taxon>Muscomorpha</taxon>
        <taxon>Tephritoidea</taxon>
        <taxon>Tephritidae</taxon>
        <taxon>Ceratitis</taxon>
        <taxon>Ceratitis</taxon>
    </lineage>
</organism>
<reference evidence="1" key="1">
    <citation type="submission" date="2020-11" db="EMBL/GenBank/DDBJ databases">
        <authorList>
            <person name="Whitehead M."/>
        </authorList>
    </citation>
    <scope>NUCLEOTIDE SEQUENCE</scope>
    <source>
        <strain evidence="1">EGII</strain>
    </source>
</reference>
<gene>
    <name evidence="1" type="ORF">CCAP1982_LOCUS4794</name>
</gene>
<comment type="caution">
    <text evidence="1">The sequence shown here is derived from an EMBL/GenBank/DDBJ whole genome shotgun (WGS) entry which is preliminary data.</text>
</comment>
<evidence type="ECO:0000313" key="1">
    <source>
        <dbReference type="EMBL" id="CAD6996094.1"/>
    </source>
</evidence>
<protein>
    <submittedName>
        <fullName evidence="1">(Mediterranean fruit fly) hypothetical protein</fullName>
    </submittedName>
</protein>
<name>A0A811UB30_CERCA</name>
<dbReference type="Gene3D" id="3.90.180.10">
    <property type="entry name" value="Medium-chain alcohol dehydrogenases, catalytic domain"/>
    <property type="match status" value="1"/>
</dbReference>
<dbReference type="EMBL" id="CAJHJT010000001">
    <property type="protein sequence ID" value="CAD6996094.1"/>
    <property type="molecule type" value="Genomic_DNA"/>
</dbReference>
<evidence type="ECO:0000313" key="2">
    <source>
        <dbReference type="Proteomes" id="UP000606786"/>
    </source>
</evidence>
<sequence length="123" mass="13545">MRLSPSSHGYSTLRSIDLSAGDKSDVGKKLNTRQHTTLIFTLRDETFLLSKKGHSNIVPDTHSDGICTVTSMAATEMKFPLMEALTREVDDVGVFCYCNDYKAGLELVASRDTGVKKISHTSF</sequence>
<accession>A0A811UB30</accession>
<proteinExistence type="predicted"/>